<name>A0ABY8BMM9_9BURK</name>
<dbReference type="EMBL" id="CP119083">
    <property type="protein sequence ID" value="WEF35614.1"/>
    <property type="molecule type" value="Genomic_DNA"/>
</dbReference>
<evidence type="ECO:0000256" key="1">
    <source>
        <dbReference type="SAM" id="MobiDB-lite"/>
    </source>
</evidence>
<dbReference type="RefSeq" id="WP_277418264.1">
    <property type="nucleotide sequence ID" value="NZ_CP119083.1"/>
</dbReference>
<proteinExistence type="predicted"/>
<evidence type="ECO:0000313" key="3">
    <source>
        <dbReference type="Proteomes" id="UP001216510"/>
    </source>
</evidence>
<reference evidence="2 3" key="1">
    <citation type="submission" date="2023-02" db="EMBL/GenBank/DDBJ databases">
        <title>Gemone sequence of Telluria chitinolytica ACM 3522T.</title>
        <authorList>
            <person name="Frediansyah A."/>
            <person name="Miess H."/>
            <person name="Gross H."/>
        </authorList>
    </citation>
    <scope>NUCLEOTIDE SEQUENCE [LARGE SCALE GENOMIC DNA]</scope>
    <source>
        <strain evidence="2 3">ACM 3522</strain>
    </source>
</reference>
<evidence type="ECO:0000313" key="2">
    <source>
        <dbReference type="EMBL" id="WEF35614.1"/>
    </source>
</evidence>
<keyword evidence="3" id="KW-1185">Reference proteome</keyword>
<accession>A0ABY8BMM9</accession>
<dbReference type="Proteomes" id="UP001216510">
    <property type="component" value="Chromosome"/>
</dbReference>
<feature type="region of interest" description="Disordered" evidence="1">
    <location>
        <begin position="186"/>
        <end position="218"/>
    </location>
</feature>
<gene>
    <name evidence="2" type="ORF">PX653_12965</name>
</gene>
<protein>
    <recommendedName>
        <fullName evidence="4">Lipoprotein</fullName>
    </recommendedName>
</protein>
<organism evidence="2 3">
    <name type="scientific">Pseudoduganella chitinolytica</name>
    <dbReference type="NCBI Taxonomy" id="34070"/>
    <lineage>
        <taxon>Bacteria</taxon>
        <taxon>Pseudomonadati</taxon>
        <taxon>Pseudomonadota</taxon>
        <taxon>Betaproteobacteria</taxon>
        <taxon>Burkholderiales</taxon>
        <taxon>Oxalobacteraceae</taxon>
        <taxon>Telluria group</taxon>
        <taxon>Pseudoduganella</taxon>
    </lineage>
</organism>
<evidence type="ECO:0008006" key="4">
    <source>
        <dbReference type="Google" id="ProtNLM"/>
    </source>
</evidence>
<sequence>MSPRPKPVTGLAWLTALARTIVRRNATRPAPRSTLLPGHGDAAVAQAKETGSGKGRWQRPGRAAAVLGMVALAGCATITESSEQYVMVVTVLDHQQVGGIGCVLANDAGRWFVTSPGRTQIKKSTKPLVVDCSKDDVWAYDEIGPRQNASRWGNILLTAGAGQLIDRQTGAGFDYPQVLTVVLQRGERRAQPGRPAIPPPTSPRPASTPPPTGGGIIY</sequence>
<feature type="compositionally biased region" description="Pro residues" evidence="1">
    <location>
        <begin position="195"/>
        <end position="212"/>
    </location>
</feature>
<feature type="region of interest" description="Disordered" evidence="1">
    <location>
        <begin position="28"/>
        <end position="58"/>
    </location>
</feature>